<dbReference type="SUPFAM" id="SSF49265">
    <property type="entry name" value="Fibronectin type III"/>
    <property type="match status" value="3"/>
</dbReference>
<evidence type="ECO:0000256" key="7">
    <source>
        <dbReference type="ARBA" id="ARBA00023136"/>
    </source>
</evidence>
<dbReference type="SMART" id="SM00060">
    <property type="entry name" value="FN3"/>
    <property type="match status" value="3"/>
</dbReference>
<dbReference type="PANTHER" id="PTHR48423:SF1">
    <property type="entry name" value="INTERLEUKIN-27 RECEPTOR SUBUNIT ALPHA"/>
    <property type="match status" value="1"/>
</dbReference>
<evidence type="ECO:0000256" key="4">
    <source>
        <dbReference type="ARBA" id="ARBA00022729"/>
    </source>
</evidence>
<keyword evidence="5" id="KW-0677">Repeat</keyword>
<evidence type="ECO:0000313" key="13">
    <source>
        <dbReference type="EMBL" id="KAL1272741.1"/>
    </source>
</evidence>
<keyword evidence="8" id="KW-0675">Receptor</keyword>
<organism evidence="13 14">
    <name type="scientific">Cirrhinus molitorella</name>
    <name type="common">mud carp</name>
    <dbReference type="NCBI Taxonomy" id="172907"/>
    <lineage>
        <taxon>Eukaryota</taxon>
        <taxon>Metazoa</taxon>
        <taxon>Chordata</taxon>
        <taxon>Craniata</taxon>
        <taxon>Vertebrata</taxon>
        <taxon>Euteleostomi</taxon>
        <taxon>Actinopterygii</taxon>
        <taxon>Neopterygii</taxon>
        <taxon>Teleostei</taxon>
        <taxon>Ostariophysi</taxon>
        <taxon>Cypriniformes</taxon>
        <taxon>Cyprinidae</taxon>
        <taxon>Labeoninae</taxon>
        <taxon>Labeonini</taxon>
        <taxon>Cirrhinus</taxon>
    </lineage>
</organism>
<feature type="compositionally biased region" description="Basic and acidic residues" evidence="10">
    <location>
        <begin position="91"/>
        <end position="103"/>
    </location>
</feature>
<keyword evidence="14" id="KW-1185">Reference proteome</keyword>
<feature type="domain" description="Fibronectin type-III" evidence="12">
    <location>
        <begin position="407"/>
        <end position="497"/>
    </location>
</feature>
<dbReference type="InterPro" id="IPR036116">
    <property type="entry name" value="FN3_sf"/>
</dbReference>
<proteinExistence type="inferred from homology"/>
<evidence type="ECO:0000256" key="8">
    <source>
        <dbReference type="ARBA" id="ARBA00023170"/>
    </source>
</evidence>
<protein>
    <recommendedName>
        <fullName evidence="12">Fibronectin type-III domain-containing protein</fullName>
    </recommendedName>
</protein>
<evidence type="ECO:0000256" key="6">
    <source>
        <dbReference type="ARBA" id="ARBA00022989"/>
    </source>
</evidence>
<reference evidence="13 14" key="1">
    <citation type="submission" date="2023-09" db="EMBL/GenBank/DDBJ databases">
        <authorList>
            <person name="Wang M."/>
        </authorList>
    </citation>
    <scope>NUCLEOTIDE SEQUENCE [LARGE SCALE GENOMIC DNA]</scope>
    <source>
        <strain evidence="13">GT-2023</strain>
        <tissue evidence="13">Liver</tissue>
    </source>
</reference>
<evidence type="ECO:0000256" key="1">
    <source>
        <dbReference type="ARBA" id="ARBA00004479"/>
    </source>
</evidence>
<dbReference type="Pfam" id="PF00041">
    <property type="entry name" value="fn3"/>
    <property type="match status" value="1"/>
</dbReference>
<sequence>MSLRREGPVSSRGRGKQIASSYTGVWPDEEVTAGVGVGGKRWPSFTAQTMPAARGNPEGRKPKVSLLFSDCRGRIVGCGPRDAFSREDGTVRGGEHLGDEQKHFSSLSQSKEVGERPEEAAAGGLLGCLSILHYIENRGLLMSPALVTHSSSSNSHKPLRALSSSTEEGGDAIDGSTATLKPTISTNDQTEQLCPMGRALSSMSSECTWSVLVMLCFILATGAHGGAVCTAKSSKGEEVLLGSNFTFSCIFNKQCTKLIFRNGTLIKYKQSPNSSSEVSVDVENITELNTYSCKCEKNPEPCGIDIKPGYPPDIPQNLNCVQKMKSGNVSCIWTTGRGTIISTTCQLRVQDDLHPGYASIMDSKGFCHSTFPIKSSMSQLVVSLHVSNSLGSKTSGPHTFILSNIVKPSMPNISEVSCSSRWCNLHTDNHRMNLVEIQYSSGNGTWNINQTNAKSRLSISSLEPDTRYEFQIRRKINHTVGLWSDWSQPKAAQTKEEAPDKVLDVWYLQEPKPPQSKSKCFRVFWKKLDISDAKGKILRYNISVQEGAEIKNSFITVPPSRNQSICCSDCSVSVSAINSDGQSPDKFIQLHSAGLVSVSLSHSPLNNHSIALSWTKFANAVPPYVVHWYPVENIEGIQWIRVANTKAHITGLQPQECYQGAVTALGPSGPKMVSIKGIATWQSAPEQGPDPQLGWKKSESLNVTWTKIPPKKRRGCLKKYTVYLMDKFKGDIRNFSVDHPKAQYIISGLTPGQCYNLWITAWTDAGEGPRGTDLPFCTPSNSERTLSLVILAGGAVLLACLILLCICQFTSVQKRFLWCCQCLLPIIPDPANSKCAKTYTDDQSEIKFYLDQCDSSVNEEPDNVEVEEVPYPPICTYIKSFSQESNSSDATQITRITDLTEDYISTHGAISGGEEEDEEEETGLDEFEFFPSTHNPFLEPLVLTGGKLTLDVVKIDCSEFLDCT</sequence>
<feature type="region of interest" description="Disordered" evidence="10">
    <location>
        <begin position="1"/>
        <end position="25"/>
    </location>
</feature>
<dbReference type="InterPro" id="IPR013783">
    <property type="entry name" value="Ig-like_fold"/>
</dbReference>
<keyword evidence="7 11" id="KW-0472">Membrane</keyword>
<feature type="domain" description="Fibronectin type-III" evidence="12">
    <location>
        <begin position="687"/>
        <end position="781"/>
    </location>
</feature>
<dbReference type="PANTHER" id="PTHR48423">
    <property type="entry name" value="INTERLEUKIN-27 RECEPTOR SUBUNIT ALPHA"/>
    <property type="match status" value="1"/>
</dbReference>
<dbReference type="CDD" id="cd00063">
    <property type="entry name" value="FN3"/>
    <property type="match status" value="2"/>
</dbReference>
<feature type="region of interest" description="Disordered" evidence="10">
    <location>
        <begin position="91"/>
        <end position="116"/>
    </location>
</feature>
<dbReference type="InterPro" id="IPR052672">
    <property type="entry name" value="Type1_Cytokine_Rcpt_Type2"/>
</dbReference>
<comment type="similarity">
    <text evidence="2">Belongs to the type I cytokine receptor family. Type 2 subfamily.</text>
</comment>
<keyword evidence="9" id="KW-0325">Glycoprotein</keyword>
<keyword evidence="4" id="KW-0732">Signal</keyword>
<comment type="caution">
    <text evidence="13">The sequence shown here is derived from an EMBL/GenBank/DDBJ whole genome shotgun (WGS) entry which is preliminary data.</text>
</comment>
<comment type="subcellular location">
    <subcellularLocation>
        <location evidence="1">Membrane</location>
        <topology evidence="1">Single-pass type I membrane protein</topology>
    </subcellularLocation>
</comment>
<evidence type="ECO:0000313" key="14">
    <source>
        <dbReference type="Proteomes" id="UP001558613"/>
    </source>
</evidence>
<keyword evidence="6 11" id="KW-1133">Transmembrane helix</keyword>
<name>A0ABR3N747_9TELE</name>
<dbReference type="Gene3D" id="2.60.40.10">
    <property type="entry name" value="Immunoglobulins"/>
    <property type="match status" value="5"/>
</dbReference>
<evidence type="ECO:0000256" key="3">
    <source>
        <dbReference type="ARBA" id="ARBA00022692"/>
    </source>
</evidence>
<dbReference type="EMBL" id="JAYMGO010000006">
    <property type="protein sequence ID" value="KAL1272741.1"/>
    <property type="molecule type" value="Genomic_DNA"/>
</dbReference>
<keyword evidence="3 11" id="KW-0812">Transmembrane</keyword>
<dbReference type="InterPro" id="IPR003961">
    <property type="entry name" value="FN3_dom"/>
</dbReference>
<evidence type="ECO:0000256" key="10">
    <source>
        <dbReference type="SAM" id="MobiDB-lite"/>
    </source>
</evidence>
<accession>A0ABR3N747</accession>
<evidence type="ECO:0000256" key="2">
    <source>
        <dbReference type="ARBA" id="ARBA00008921"/>
    </source>
</evidence>
<dbReference type="PROSITE" id="PS50853">
    <property type="entry name" value="FN3"/>
    <property type="match status" value="2"/>
</dbReference>
<evidence type="ECO:0000256" key="11">
    <source>
        <dbReference type="SAM" id="Phobius"/>
    </source>
</evidence>
<gene>
    <name evidence="13" type="ORF">QQF64_028603</name>
</gene>
<feature type="compositionally biased region" description="Polar residues" evidence="10">
    <location>
        <begin position="150"/>
        <end position="167"/>
    </location>
</feature>
<dbReference type="Proteomes" id="UP001558613">
    <property type="component" value="Unassembled WGS sequence"/>
</dbReference>
<evidence type="ECO:0000256" key="9">
    <source>
        <dbReference type="ARBA" id="ARBA00023180"/>
    </source>
</evidence>
<evidence type="ECO:0000256" key="5">
    <source>
        <dbReference type="ARBA" id="ARBA00022737"/>
    </source>
</evidence>
<feature type="transmembrane region" description="Helical" evidence="11">
    <location>
        <begin position="786"/>
        <end position="807"/>
    </location>
</feature>
<evidence type="ECO:0000259" key="12">
    <source>
        <dbReference type="PROSITE" id="PS50853"/>
    </source>
</evidence>
<feature type="region of interest" description="Disordered" evidence="10">
    <location>
        <begin position="150"/>
        <end position="184"/>
    </location>
</feature>